<evidence type="ECO:0000259" key="3">
    <source>
        <dbReference type="SMART" id="SM00530"/>
    </source>
</evidence>
<keyword evidence="5" id="KW-1185">Reference proteome</keyword>
<gene>
    <name evidence="4" type="ORF">EDD58_11145</name>
</gene>
<dbReference type="Proteomes" id="UP000294937">
    <property type="component" value="Unassembled WGS sequence"/>
</dbReference>
<feature type="transmembrane region" description="Helical" evidence="2">
    <location>
        <begin position="214"/>
        <end position="233"/>
    </location>
</feature>
<dbReference type="SMART" id="SM00530">
    <property type="entry name" value="HTH_XRE"/>
    <property type="match status" value="1"/>
</dbReference>
<accession>A0A4R3L2Q0</accession>
<feature type="domain" description="HTH cro/C1-type" evidence="3">
    <location>
        <begin position="7"/>
        <end position="64"/>
    </location>
</feature>
<reference evidence="4 5" key="1">
    <citation type="submission" date="2019-03" db="EMBL/GenBank/DDBJ databases">
        <title>Genomic Encyclopedia of Type Strains, Phase IV (KMG-IV): sequencing the most valuable type-strain genomes for metagenomic binning, comparative biology and taxonomic classification.</title>
        <authorList>
            <person name="Goeker M."/>
        </authorList>
    </citation>
    <scope>NUCLEOTIDE SEQUENCE [LARGE SCALE GENOMIC DNA]</scope>
    <source>
        <strain evidence="4 5">DSM 45707</strain>
    </source>
</reference>
<evidence type="ECO:0000256" key="2">
    <source>
        <dbReference type="SAM" id="Phobius"/>
    </source>
</evidence>
<name>A0A4R3L2Q0_9BACL</name>
<dbReference type="RefSeq" id="WP_131926595.1">
    <property type="nucleotide sequence ID" value="NZ_SMAG01000011.1"/>
</dbReference>
<dbReference type="GO" id="GO:0003677">
    <property type="term" value="F:DNA binding"/>
    <property type="evidence" value="ECO:0007669"/>
    <property type="project" value="InterPro"/>
</dbReference>
<dbReference type="AlphaFoldDB" id="A0A4R3L2Q0"/>
<sequence length="377" mass="41509">MAEIGQYLRQAREKLGYSLEDMNRVTNIHTEYLQALENDQFDILPSPFYARAFLRTYAKSLELEVKPLLELYEQVAQPKLPSPPIHSSGRLPGNIGQEGTPTRMRPTLLPPPDRLEGISSKGTNSQHSPLTTGSLLDSDRVHSSDPTDVAKSQTPAQKRVHALESTPSKSIKKSPVNSQPNDPSKKALSPRRVALEAKQGTTNKENKNKKVPKLAITIAIGALLLVGGGTAIYNSDFLQTNQVNKKDSSSNQNPDSIAPNLSLNAGEQQLPFLEEGETSSSELEGQLYYINNVDQLDVVLKGKNGESVVQYGPNSSSREQKTLRVGQSLKIDTAGKNQIWFRITIPSNVEVIVNGQLINTMAQDTDKSYRIQVKNKK</sequence>
<feature type="compositionally biased region" description="Polar residues" evidence="1">
    <location>
        <begin position="165"/>
        <end position="182"/>
    </location>
</feature>
<dbReference type="InterPro" id="IPR010982">
    <property type="entry name" value="Lambda_DNA-bd_dom_sf"/>
</dbReference>
<dbReference type="InterPro" id="IPR001387">
    <property type="entry name" value="Cro/C1-type_HTH"/>
</dbReference>
<dbReference type="InterPro" id="IPR050400">
    <property type="entry name" value="Bact_Cytoskel_RodZ"/>
</dbReference>
<keyword evidence="2" id="KW-0812">Transmembrane</keyword>
<feature type="region of interest" description="Disordered" evidence="1">
    <location>
        <begin position="80"/>
        <end position="191"/>
    </location>
</feature>
<evidence type="ECO:0000313" key="4">
    <source>
        <dbReference type="EMBL" id="TCS92581.1"/>
    </source>
</evidence>
<evidence type="ECO:0000313" key="5">
    <source>
        <dbReference type="Proteomes" id="UP000294937"/>
    </source>
</evidence>
<dbReference type="Gene3D" id="1.10.260.40">
    <property type="entry name" value="lambda repressor-like DNA-binding domains"/>
    <property type="match status" value="1"/>
</dbReference>
<evidence type="ECO:0000256" key="1">
    <source>
        <dbReference type="SAM" id="MobiDB-lite"/>
    </source>
</evidence>
<comment type="caution">
    <text evidence="4">The sequence shown here is derived from an EMBL/GenBank/DDBJ whole genome shotgun (WGS) entry which is preliminary data.</text>
</comment>
<proteinExistence type="predicted"/>
<protein>
    <submittedName>
        <fullName evidence="4">Helix-turn-helix protein</fullName>
    </submittedName>
</protein>
<dbReference type="EMBL" id="SMAG01000011">
    <property type="protein sequence ID" value="TCS92581.1"/>
    <property type="molecule type" value="Genomic_DNA"/>
</dbReference>
<feature type="compositionally biased region" description="Polar residues" evidence="1">
    <location>
        <begin position="146"/>
        <end position="156"/>
    </location>
</feature>
<dbReference type="PANTHER" id="PTHR34475">
    <property type="match status" value="1"/>
</dbReference>
<dbReference type="SUPFAM" id="SSF47413">
    <property type="entry name" value="lambda repressor-like DNA-binding domains"/>
    <property type="match status" value="1"/>
</dbReference>
<organism evidence="4 5">
    <name type="scientific">Hazenella coriacea</name>
    <dbReference type="NCBI Taxonomy" id="1179467"/>
    <lineage>
        <taxon>Bacteria</taxon>
        <taxon>Bacillati</taxon>
        <taxon>Bacillota</taxon>
        <taxon>Bacilli</taxon>
        <taxon>Bacillales</taxon>
        <taxon>Thermoactinomycetaceae</taxon>
        <taxon>Hazenella</taxon>
    </lineage>
</organism>
<dbReference type="CDD" id="cd00093">
    <property type="entry name" value="HTH_XRE"/>
    <property type="match status" value="1"/>
</dbReference>
<keyword evidence="2" id="KW-1133">Transmembrane helix</keyword>
<feature type="compositionally biased region" description="Polar residues" evidence="1">
    <location>
        <begin position="120"/>
        <end position="135"/>
    </location>
</feature>
<dbReference type="OrthoDB" id="9797543at2"/>
<dbReference type="Pfam" id="PF13413">
    <property type="entry name" value="HTH_25"/>
    <property type="match status" value="1"/>
</dbReference>
<dbReference type="PANTHER" id="PTHR34475:SF1">
    <property type="entry name" value="CYTOSKELETON PROTEIN RODZ"/>
    <property type="match status" value="1"/>
</dbReference>
<keyword evidence="2" id="KW-0472">Membrane</keyword>